<dbReference type="GO" id="GO:0043235">
    <property type="term" value="C:receptor complex"/>
    <property type="evidence" value="ECO:0007669"/>
    <property type="project" value="TreeGrafter"/>
</dbReference>
<dbReference type="InterPro" id="IPR008266">
    <property type="entry name" value="Tyr_kinase_AS"/>
</dbReference>
<dbReference type="GO" id="GO:0007169">
    <property type="term" value="P:cell surface receptor protein tyrosine kinase signaling pathway"/>
    <property type="evidence" value="ECO:0007669"/>
    <property type="project" value="TreeGrafter"/>
</dbReference>
<keyword evidence="2" id="KW-0067">ATP-binding</keyword>
<organism evidence="6 7">
    <name type="scientific">Accipiter nisus</name>
    <name type="common">Eurasian sparrowhawk</name>
    <dbReference type="NCBI Taxonomy" id="211598"/>
    <lineage>
        <taxon>Eukaryota</taxon>
        <taxon>Metazoa</taxon>
        <taxon>Chordata</taxon>
        <taxon>Craniata</taxon>
        <taxon>Vertebrata</taxon>
        <taxon>Euteleostomi</taxon>
        <taxon>Archelosauria</taxon>
        <taxon>Archosauria</taxon>
        <taxon>Dinosauria</taxon>
        <taxon>Saurischia</taxon>
        <taxon>Theropoda</taxon>
        <taxon>Coelurosauria</taxon>
        <taxon>Aves</taxon>
        <taxon>Neognathae</taxon>
        <taxon>Neoaves</taxon>
        <taxon>Telluraves</taxon>
        <taxon>Accipitrimorphae</taxon>
        <taxon>Accipitriformes</taxon>
        <taxon>Accipitridae</taxon>
        <taxon>Accipitrinae</taxon>
        <taxon>Accipiter</taxon>
    </lineage>
</organism>
<evidence type="ECO:0000313" key="7">
    <source>
        <dbReference type="Proteomes" id="UP000694541"/>
    </source>
</evidence>
<dbReference type="Ensembl" id="ENSANIT00000023824.1">
    <property type="protein sequence ID" value="ENSANIP00000023055.1"/>
    <property type="gene ID" value="ENSANIG00000015686.1"/>
</dbReference>
<dbReference type="Gene3D" id="1.10.510.10">
    <property type="entry name" value="Transferase(Phosphotransferase) domain 1"/>
    <property type="match status" value="1"/>
</dbReference>
<proteinExistence type="predicted"/>
<reference evidence="6" key="2">
    <citation type="submission" date="2025-09" db="UniProtKB">
        <authorList>
            <consortium name="Ensembl"/>
        </authorList>
    </citation>
    <scope>IDENTIFICATION</scope>
</reference>
<sequence length="399" mass="45306">MVIVEYCKYGNLSNYLKSKRNFFCPNKDSALHGLPMKEKKDIEPVEGKKQRLASVTSSESFASSGFQEDKSLSDVEEDEEDADELYKLPLTMEDLISYSFQVARGMEFLSSRKCIHRDLAARNILLSENNVVKICDFGLARDIYKNPDYVRKGDARLPLKWMAPESIFDKIYNTKSDVWSYGVLLWEIFSLGASPYPGVQIDEDFCSRLKEGTRMRAPEQATEEIYQIMLDCWRSNPNDRPRFSELVKKLGDLLQANVQQVLTSRPRAATTAGATGHTVPGITLSCLHLGRQRLHTPQYDIYNGKRDYQADSGMVLPPEELKRFTWTGSKQKRTLFGRSKESVLSGITKPRSFCSFSCDQLSDAKQRYAHGNAVLEKMKACHSPPPDYNSVVLYSQPPV</sequence>
<dbReference type="PROSITE" id="PS00109">
    <property type="entry name" value="PROTEIN_KINASE_TYR"/>
    <property type="match status" value="1"/>
</dbReference>
<accession>A0A8B9NIV8</accession>
<dbReference type="PANTHER" id="PTHR24416">
    <property type="entry name" value="TYROSINE-PROTEIN KINASE RECEPTOR"/>
    <property type="match status" value="1"/>
</dbReference>
<feature type="region of interest" description="Disordered" evidence="4">
    <location>
        <begin position="44"/>
        <end position="75"/>
    </location>
</feature>
<dbReference type="InterPro" id="IPR050122">
    <property type="entry name" value="RTK"/>
</dbReference>
<protein>
    <recommendedName>
        <fullName evidence="5">Protein kinase domain-containing protein</fullName>
    </recommendedName>
</protein>
<dbReference type="FunFam" id="1.10.510.10:FF:000077">
    <property type="entry name" value="Vascular endothelial growth factor receptor 2"/>
    <property type="match status" value="1"/>
</dbReference>
<dbReference type="InterPro" id="IPR001245">
    <property type="entry name" value="Ser-Thr/Tyr_kinase_cat_dom"/>
</dbReference>
<dbReference type="GO" id="GO:0004714">
    <property type="term" value="F:transmembrane receptor protein tyrosine kinase activity"/>
    <property type="evidence" value="ECO:0007669"/>
    <property type="project" value="TreeGrafter"/>
</dbReference>
<evidence type="ECO:0000259" key="5">
    <source>
        <dbReference type="PROSITE" id="PS50011"/>
    </source>
</evidence>
<reference evidence="6" key="1">
    <citation type="submission" date="2025-08" db="UniProtKB">
        <authorList>
            <consortium name="Ensembl"/>
        </authorList>
    </citation>
    <scope>IDENTIFICATION</scope>
</reference>
<dbReference type="SMART" id="SM00219">
    <property type="entry name" value="TyrKc"/>
    <property type="match status" value="1"/>
</dbReference>
<evidence type="ECO:0000313" key="6">
    <source>
        <dbReference type="Ensembl" id="ENSANIP00000023055.1"/>
    </source>
</evidence>
<dbReference type="PROSITE" id="PS50011">
    <property type="entry name" value="PROTEIN_KINASE_DOM"/>
    <property type="match status" value="1"/>
</dbReference>
<dbReference type="InterPro" id="IPR000719">
    <property type="entry name" value="Prot_kinase_dom"/>
</dbReference>
<dbReference type="Pfam" id="PF07714">
    <property type="entry name" value="PK_Tyr_Ser-Thr"/>
    <property type="match status" value="1"/>
</dbReference>
<dbReference type="SUPFAM" id="SSF56112">
    <property type="entry name" value="Protein kinase-like (PK-like)"/>
    <property type="match status" value="1"/>
</dbReference>
<feature type="compositionally biased region" description="Low complexity" evidence="4">
    <location>
        <begin position="54"/>
        <end position="64"/>
    </location>
</feature>
<dbReference type="GO" id="GO:0019838">
    <property type="term" value="F:growth factor binding"/>
    <property type="evidence" value="ECO:0007669"/>
    <property type="project" value="TreeGrafter"/>
</dbReference>
<keyword evidence="3" id="KW-0675">Receptor</keyword>
<keyword evidence="7" id="KW-1185">Reference proteome</keyword>
<keyword evidence="1" id="KW-0547">Nucleotide-binding</keyword>
<dbReference type="InterPro" id="IPR020635">
    <property type="entry name" value="Tyr_kinase_cat_dom"/>
</dbReference>
<dbReference type="AlphaFoldDB" id="A0A8B9NIV8"/>
<dbReference type="GO" id="GO:0005524">
    <property type="term" value="F:ATP binding"/>
    <property type="evidence" value="ECO:0007669"/>
    <property type="project" value="UniProtKB-KW"/>
</dbReference>
<dbReference type="InterPro" id="IPR011009">
    <property type="entry name" value="Kinase-like_dom_sf"/>
</dbReference>
<evidence type="ECO:0000256" key="2">
    <source>
        <dbReference type="ARBA" id="ARBA00022840"/>
    </source>
</evidence>
<evidence type="ECO:0000256" key="4">
    <source>
        <dbReference type="SAM" id="MobiDB-lite"/>
    </source>
</evidence>
<dbReference type="PANTHER" id="PTHR24416:SF390">
    <property type="entry name" value="VASCULAR ENDOTHELIAL GROWTH FACTOR RECEPTOR 1"/>
    <property type="match status" value="1"/>
</dbReference>
<name>A0A8B9NIV8_9AVES</name>
<feature type="domain" description="Protein kinase" evidence="5">
    <location>
        <begin position="1"/>
        <end position="254"/>
    </location>
</feature>
<evidence type="ECO:0000256" key="1">
    <source>
        <dbReference type="ARBA" id="ARBA00022741"/>
    </source>
</evidence>
<dbReference type="GO" id="GO:0005886">
    <property type="term" value="C:plasma membrane"/>
    <property type="evidence" value="ECO:0007669"/>
    <property type="project" value="TreeGrafter"/>
</dbReference>
<dbReference type="Proteomes" id="UP000694541">
    <property type="component" value="Unplaced"/>
</dbReference>
<evidence type="ECO:0000256" key="3">
    <source>
        <dbReference type="ARBA" id="ARBA00023170"/>
    </source>
</evidence>